<dbReference type="AlphaFoldDB" id="A0A8K0GIK6"/>
<evidence type="ECO:0000256" key="1">
    <source>
        <dbReference type="SAM" id="MobiDB-lite"/>
    </source>
</evidence>
<comment type="caution">
    <text evidence="3">The sequence shown here is derived from an EMBL/GenBank/DDBJ whole genome shotgun (WGS) entry which is preliminary data.</text>
</comment>
<gene>
    <name evidence="3" type="ORF">ILUMI_00269</name>
</gene>
<evidence type="ECO:0000313" key="3">
    <source>
        <dbReference type="EMBL" id="KAF2905910.1"/>
    </source>
</evidence>
<keyword evidence="2" id="KW-0472">Membrane</keyword>
<keyword evidence="4" id="KW-1185">Reference proteome</keyword>
<feature type="compositionally biased region" description="Pro residues" evidence="1">
    <location>
        <begin position="148"/>
        <end position="157"/>
    </location>
</feature>
<feature type="transmembrane region" description="Helical" evidence="2">
    <location>
        <begin position="16"/>
        <end position="38"/>
    </location>
</feature>
<name>A0A8K0GIK6_IGNLU</name>
<proteinExistence type="predicted"/>
<organism evidence="3 4">
    <name type="scientific">Ignelater luminosus</name>
    <name type="common">Cucubano</name>
    <name type="synonym">Pyrophorus luminosus</name>
    <dbReference type="NCBI Taxonomy" id="2038154"/>
    <lineage>
        <taxon>Eukaryota</taxon>
        <taxon>Metazoa</taxon>
        <taxon>Ecdysozoa</taxon>
        <taxon>Arthropoda</taxon>
        <taxon>Hexapoda</taxon>
        <taxon>Insecta</taxon>
        <taxon>Pterygota</taxon>
        <taxon>Neoptera</taxon>
        <taxon>Endopterygota</taxon>
        <taxon>Coleoptera</taxon>
        <taxon>Polyphaga</taxon>
        <taxon>Elateriformia</taxon>
        <taxon>Elateroidea</taxon>
        <taxon>Elateridae</taxon>
        <taxon>Agrypninae</taxon>
        <taxon>Pyrophorini</taxon>
        <taxon>Ignelater</taxon>
    </lineage>
</organism>
<evidence type="ECO:0000313" key="4">
    <source>
        <dbReference type="Proteomes" id="UP000801492"/>
    </source>
</evidence>
<keyword evidence="2" id="KW-1133">Transmembrane helix</keyword>
<dbReference type="Proteomes" id="UP000801492">
    <property type="component" value="Unassembled WGS sequence"/>
</dbReference>
<feature type="region of interest" description="Disordered" evidence="1">
    <location>
        <begin position="145"/>
        <end position="186"/>
    </location>
</feature>
<evidence type="ECO:0000256" key="2">
    <source>
        <dbReference type="SAM" id="Phobius"/>
    </source>
</evidence>
<dbReference type="EMBL" id="VTPC01000407">
    <property type="protein sequence ID" value="KAF2905910.1"/>
    <property type="molecule type" value="Genomic_DNA"/>
</dbReference>
<accession>A0A8K0GIK6</accession>
<protein>
    <recommendedName>
        <fullName evidence="5">Nematode cuticle collagen N-terminal domain-containing protein</fullName>
    </recommendedName>
</protein>
<evidence type="ECO:0008006" key="5">
    <source>
        <dbReference type="Google" id="ProtNLM"/>
    </source>
</evidence>
<dbReference type="Pfam" id="PF01391">
    <property type="entry name" value="Collagen"/>
    <property type="match status" value="1"/>
</dbReference>
<sequence length="186" mass="20879">MSITKEEKTDSFKSCIFIISSGIILILLIQIFLGIYVYRVRSEIHQEYLKEIRGEIWKNEIREILNDPKFCQHNGCNKTNDLDYSKDLDIIARRCTNLVINKIQEVSKVKQRKRRNVDLTDLLLTKLEFMEEEWAINELVQHKCTGPRGPPGPPGVPGKPGIHGSKGAKGNAGPAGLSGLPGQKGI</sequence>
<dbReference type="InterPro" id="IPR008160">
    <property type="entry name" value="Collagen"/>
</dbReference>
<keyword evidence="2" id="KW-0812">Transmembrane</keyword>
<reference evidence="3" key="1">
    <citation type="submission" date="2019-08" db="EMBL/GenBank/DDBJ databases">
        <title>The genome of the North American firefly Photinus pyralis.</title>
        <authorList>
            <consortium name="Photinus pyralis genome working group"/>
            <person name="Fallon T.R."/>
            <person name="Sander Lower S.E."/>
            <person name="Weng J.-K."/>
        </authorList>
    </citation>
    <scope>NUCLEOTIDE SEQUENCE</scope>
    <source>
        <strain evidence="3">TRF0915ILg1</strain>
        <tissue evidence="3">Whole body</tissue>
    </source>
</reference>